<dbReference type="EMBL" id="FMAH01000087">
    <property type="protein sequence ID" value="SCB50337.1"/>
    <property type="molecule type" value="Genomic_DNA"/>
</dbReference>
<gene>
    <name evidence="2" type="ORF">GA0061102_10875</name>
</gene>
<feature type="compositionally biased region" description="Basic and acidic residues" evidence="1">
    <location>
        <begin position="55"/>
        <end position="65"/>
    </location>
</feature>
<evidence type="ECO:0008006" key="4">
    <source>
        <dbReference type="Google" id="ProtNLM"/>
    </source>
</evidence>
<organism evidence="2 3">
    <name type="scientific">Rhizobium miluonense</name>
    <dbReference type="NCBI Taxonomy" id="411945"/>
    <lineage>
        <taxon>Bacteria</taxon>
        <taxon>Pseudomonadati</taxon>
        <taxon>Pseudomonadota</taxon>
        <taxon>Alphaproteobacteria</taxon>
        <taxon>Hyphomicrobiales</taxon>
        <taxon>Rhizobiaceae</taxon>
        <taxon>Rhizobium/Agrobacterium group</taxon>
        <taxon>Rhizobium</taxon>
    </lineage>
</organism>
<evidence type="ECO:0000313" key="3">
    <source>
        <dbReference type="Proteomes" id="UP000199435"/>
    </source>
</evidence>
<accession>A0A1C3XDG6</accession>
<dbReference type="OrthoDB" id="8372173at2"/>
<evidence type="ECO:0000313" key="2">
    <source>
        <dbReference type="EMBL" id="SCB50337.1"/>
    </source>
</evidence>
<name>A0A1C3XDG6_9HYPH</name>
<evidence type="ECO:0000256" key="1">
    <source>
        <dbReference type="SAM" id="MobiDB-lite"/>
    </source>
</evidence>
<feature type="region of interest" description="Disordered" evidence="1">
    <location>
        <begin position="26"/>
        <end position="65"/>
    </location>
</feature>
<sequence>MKTSNDHEISESDAYELGRKAFAKGACADNNPFPEGDPRRDEWTHGFMDAQKIPSDQHKPGHPLD</sequence>
<reference evidence="3" key="1">
    <citation type="submission" date="2016-08" db="EMBL/GenBank/DDBJ databases">
        <authorList>
            <person name="Varghese N."/>
            <person name="Submissions Spin"/>
        </authorList>
    </citation>
    <scope>NUCLEOTIDE SEQUENCE [LARGE SCALE GENOMIC DNA]</scope>
    <source>
        <strain evidence="3">HAMBI 2971</strain>
    </source>
</reference>
<keyword evidence="3" id="KW-1185">Reference proteome</keyword>
<dbReference type="Proteomes" id="UP000199435">
    <property type="component" value="Unassembled WGS sequence"/>
</dbReference>
<dbReference type="RefSeq" id="WP_092856769.1">
    <property type="nucleotide sequence ID" value="NZ_FMAH01000087.1"/>
</dbReference>
<dbReference type="AlphaFoldDB" id="A0A1C3XDG6"/>
<proteinExistence type="predicted"/>
<protein>
    <recommendedName>
        <fullName evidence="4">Ribosome modulation factor</fullName>
    </recommendedName>
</protein>